<evidence type="ECO:0000256" key="1">
    <source>
        <dbReference type="SAM" id="Phobius"/>
    </source>
</evidence>
<gene>
    <name evidence="2" type="ORF">JJQ60_11365</name>
</gene>
<evidence type="ECO:0000313" key="3">
    <source>
        <dbReference type="Proteomes" id="UP000651057"/>
    </source>
</evidence>
<proteinExistence type="predicted"/>
<organism evidence="2 3">
    <name type="scientific">Aquimarina mytili</name>
    <dbReference type="NCBI Taxonomy" id="874423"/>
    <lineage>
        <taxon>Bacteria</taxon>
        <taxon>Pseudomonadati</taxon>
        <taxon>Bacteroidota</taxon>
        <taxon>Flavobacteriia</taxon>
        <taxon>Flavobacteriales</taxon>
        <taxon>Flavobacteriaceae</taxon>
        <taxon>Aquimarina</taxon>
    </lineage>
</organism>
<keyword evidence="3" id="KW-1185">Reference proteome</keyword>
<accession>A0A936ZR54</accession>
<dbReference type="AlphaFoldDB" id="A0A936ZR54"/>
<keyword evidence="1" id="KW-0812">Transmembrane</keyword>
<feature type="transmembrane region" description="Helical" evidence="1">
    <location>
        <begin position="7"/>
        <end position="26"/>
    </location>
</feature>
<name>A0A936ZR54_9FLAO</name>
<dbReference type="EMBL" id="JAERQJ010000004">
    <property type="protein sequence ID" value="MBL0684119.1"/>
    <property type="molecule type" value="Genomic_DNA"/>
</dbReference>
<dbReference type="Proteomes" id="UP000651057">
    <property type="component" value="Unassembled WGS sequence"/>
</dbReference>
<sequence length="84" mass="9505">MAKEVKYIIIGFLTTLIALSGLYILLNEYLYKDVTLADGTNVSLGRTPDIIDTIIFFFLIALCLIGFILFIISLIKVIRKNTFQ</sequence>
<reference evidence="2" key="1">
    <citation type="submission" date="2021-01" db="EMBL/GenBank/DDBJ databases">
        <authorList>
            <person name="Zhong Y.L."/>
        </authorList>
    </citation>
    <scope>NUCLEOTIDE SEQUENCE</scope>
    <source>
        <strain evidence="2">KCTC 23302</strain>
    </source>
</reference>
<dbReference type="RefSeq" id="WP_201919799.1">
    <property type="nucleotide sequence ID" value="NZ_BAABAX010000003.1"/>
</dbReference>
<keyword evidence="1" id="KW-1133">Transmembrane helix</keyword>
<comment type="caution">
    <text evidence="2">The sequence shown here is derived from an EMBL/GenBank/DDBJ whole genome shotgun (WGS) entry which is preliminary data.</text>
</comment>
<evidence type="ECO:0000313" key="2">
    <source>
        <dbReference type="EMBL" id="MBL0684119.1"/>
    </source>
</evidence>
<feature type="transmembrane region" description="Helical" evidence="1">
    <location>
        <begin position="54"/>
        <end position="75"/>
    </location>
</feature>
<protein>
    <submittedName>
        <fullName evidence="2">Uncharacterized protein</fullName>
    </submittedName>
</protein>
<keyword evidence="1" id="KW-0472">Membrane</keyword>